<evidence type="ECO:0000313" key="2">
    <source>
        <dbReference type="Proteomes" id="UP000001857"/>
    </source>
</evidence>
<proteinExistence type="predicted"/>
<evidence type="ECO:0000313" key="1">
    <source>
        <dbReference type="EMBL" id="ACH64396.1"/>
    </source>
</evidence>
<gene>
    <name evidence="1" type="ordered locus">VFMJ11_A0671</name>
</gene>
<dbReference type="HOGENOM" id="CLU_076519_1_0_6"/>
<dbReference type="EMBL" id="CP001133">
    <property type="protein sequence ID" value="ACH64396.1"/>
    <property type="molecule type" value="Genomic_DNA"/>
</dbReference>
<dbReference type="KEGG" id="vfm:VFMJ11_A0671"/>
<protein>
    <recommendedName>
        <fullName evidence="3">HNH endonuclease</fullName>
    </recommendedName>
</protein>
<evidence type="ECO:0008006" key="3">
    <source>
        <dbReference type="Google" id="ProtNLM"/>
    </source>
</evidence>
<sequence>MFLRVYLMENESVCKLCEKTKFLQKSHIIPRSYFKSLKSGNGQLVSIICDEDSKPKISNIDPKESLLCRECEQFISLNYERYGTRLFKSGNGVKKAKSYIEFSGFKYTEYYLFLITILWRASISSLDDFSNVRLGERIESLLLTCIKNKSIKMNASLKLDHFIRISVLRVVDSSGQVDDDLIKKMMINFGCERGHNARDGIMYYFMVDGFLIGYYLNVEEDIHRVRTLQIYGQLKNRPQIKIPKAEITELKQINDALNLAIMKSKKYHA</sequence>
<dbReference type="Proteomes" id="UP000001857">
    <property type="component" value="Chromosome II"/>
</dbReference>
<reference evidence="1 2" key="2">
    <citation type="journal article" date="2009" name="Nature">
        <title>A single regulatory gene is sufficient to alter bacterial host range.</title>
        <authorList>
            <person name="Mandel M.J."/>
            <person name="Wollenberg M.S."/>
            <person name="Stabb E.V."/>
            <person name="Visick K.L."/>
            <person name="Ruby E.G."/>
        </authorList>
    </citation>
    <scope>NUCLEOTIDE SEQUENCE [LARGE SCALE GENOMIC DNA]</scope>
    <source>
        <strain evidence="1 2">MJ11</strain>
    </source>
</reference>
<dbReference type="AlphaFoldDB" id="B5EU52"/>
<reference evidence="2" key="1">
    <citation type="submission" date="2008-08" db="EMBL/GenBank/DDBJ databases">
        <title>Complete sequence of Vibrio fischeri strain MJ11.</title>
        <authorList>
            <person name="Mandel M.J."/>
            <person name="Stabb E.V."/>
            <person name="Ruby E.G."/>
            <person name="Ferriera S."/>
            <person name="Johnson J."/>
            <person name="Kravitz S."/>
            <person name="Beeson K."/>
            <person name="Sutton G."/>
            <person name="Rogers Y.-H."/>
            <person name="Friedman R."/>
            <person name="Frazier M."/>
            <person name="Venter J.C."/>
        </authorList>
    </citation>
    <scope>NUCLEOTIDE SEQUENCE [LARGE SCALE GENOMIC DNA]</scope>
    <source>
        <strain evidence="2">MJ11</strain>
    </source>
</reference>
<name>B5EU52_ALIFM</name>
<accession>B5EU52</accession>
<organism evidence="1 2">
    <name type="scientific">Aliivibrio fischeri (strain MJ11)</name>
    <name type="common">Vibrio fischeri</name>
    <dbReference type="NCBI Taxonomy" id="388396"/>
    <lineage>
        <taxon>Bacteria</taxon>
        <taxon>Pseudomonadati</taxon>
        <taxon>Pseudomonadota</taxon>
        <taxon>Gammaproteobacteria</taxon>
        <taxon>Vibrionales</taxon>
        <taxon>Vibrionaceae</taxon>
        <taxon>Aliivibrio</taxon>
    </lineage>
</organism>